<dbReference type="GO" id="GO:0000139">
    <property type="term" value="C:Golgi membrane"/>
    <property type="evidence" value="ECO:0007669"/>
    <property type="project" value="UniProtKB-SubCell"/>
</dbReference>
<proteinExistence type="inferred from homology"/>
<evidence type="ECO:0000256" key="26">
    <source>
        <dbReference type="SAM" id="MobiDB-lite"/>
    </source>
</evidence>
<comment type="pathway">
    <text evidence="3">Protein modification; protein glycosylation.</text>
</comment>
<evidence type="ECO:0000256" key="24">
    <source>
        <dbReference type="PIRSR" id="PIRSR607754-2"/>
    </source>
</evidence>
<feature type="disulfide bond" evidence="25">
    <location>
        <begin position="352"/>
        <end position="366"/>
    </location>
</feature>
<evidence type="ECO:0000256" key="9">
    <source>
        <dbReference type="ARBA" id="ARBA00022692"/>
    </source>
</evidence>
<protein>
    <recommendedName>
        <fullName evidence="6">Alpha-1,6-mannosyl-glycoprotein 2-beta-N-acetylglucosaminyltransferase</fullName>
        <ecNumber evidence="5">2.4.1.143</ecNumber>
    </recommendedName>
    <alternativeName>
        <fullName evidence="21">Beta-1,2-N-acetylglucosaminyltransferase II</fullName>
    </alternativeName>
    <alternativeName>
        <fullName evidence="20">GlcNAc-T II</fullName>
    </alternativeName>
    <alternativeName>
        <fullName evidence="19">Mannoside acetylglucosaminyltransferase 2</fullName>
    </alternativeName>
    <alternativeName>
        <fullName evidence="18">N-glycosyl-oligosaccharide-glycoprotein N-acetylglucosaminyltransferase II</fullName>
    </alternativeName>
</protein>
<evidence type="ECO:0000256" key="3">
    <source>
        <dbReference type="ARBA" id="ARBA00004922"/>
    </source>
</evidence>
<comment type="subcellular location">
    <subcellularLocation>
        <location evidence="2">Golgi apparatus membrane</location>
        <topology evidence="2">Single-pass type II membrane protein</topology>
    </subcellularLocation>
</comment>
<sequence>MRIILFCASACLLIAICSSREIKKDEENHDLELAESKHHHESGGGSSHHGDHHSSHGDKGDKGYKSMHHHDKGGHGKHGKHHHASHHAEKGGHHKSHHDEAGHYGEHHSSGKKHKGGKWGGKKGHKKGQKTTGFHHKSHKDDYHKNHKFYDDHHVGGHHSKHGSFHGHHGGEEGHHKKGGSHKSGYHDDHFGKKGHSDKGHYDEDHKGYKGHGGHESHHSHHSDYGKKGDHSDGKHWGFKSEYVLEINKIVSEINEIQFIRNEELFEPLQENDYVVVIQVHNRENYLRHVIESHSRAKHIDKVLMIFSHDVYDDNINEIIANITFCKVMQIFYPFSIQIYPDDFPGDSPNDCPRDIGIQKAKEINCTNAFYPDSFGHYREATFTQIKHHWWWKLNKVFLNLRITKNFNGYFIFLEDDHYVTEDYLHVLDKMTKECFKYDCTAMGLGDINGGKQYGEIEKVKLSPGFPNMGLVFKRTLWNLIKSCAKTFCEYDDYNWDVTLNYLYNVCLNSSGLTLSTTNSRVYHIGSCGLHHHGICDPVTQIQGIETTLNQSKLYPNNVKLSNIRRRKSKMNNNGGWGDIRDHYLCFKMTL</sequence>
<dbReference type="OrthoDB" id="6784267at2759"/>
<evidence type="ECO:0000256" key="25">
    <source>
        <dbReference type="PIRSR" id="PIRSR607754-3"/>
    </source>
</evidence>
<reference evidence="28" key="1">
    <citation type="submission" date="2021-12" db="EMBL/GenBank/DDBJ databases">
        <authorList>
            <person name="King R."/>
        </authorList>
    </citation>
    <scope>NUCLEOTIDE SEQUENCE</scope>
</reference>
<name>A0A9P0B8C1_BRAAE</name>
<dbReference type="AlphaFoldDB" id="A0A9P0B8C1"/>
<feature type="compositionally biased region" description="Basic and acidic residues" evidence="26">
    <location>
        <begin position="35"/>
        <end position="64"/>
    </location>
</feature>
<comment type="similarity">
    <text evidence="4">Belongs to the glycosyltransferase 16 (GT16) protein family.</text>
</comment>
<evidence type="ECO:0000256" key="21">
    <source>
        <dbReference type="ARBA" id="ARBA00032915"/>
    </source>
</evidence>
<evidence type="ECO:0000256" key="6">
    <source>
        <dbReference type="ARBA" id="ARBA00014817"/>
    </source>
</evidence>
<accession>A0A9P0B8C1</accession>
<evidence type="ECO:0000256" key="14">
    <source>
        <dbReference type="ARBA" id="ARBA00023136"/>
    </source>
</evidence>
<evidence type="ECO:0000256" key="17">
    <source>
        <dbReference type="ARBA" id="ARBA00023211"/>
    </source>
</evidence>
<keyword evidence="11" id="KW-0735">Signal-anchor</keyword>
<dbReference type="Pfam" id="PF16009">
    <property type="entry name" value="DUF4779"/>
    <property type="match status" value="1"/>
</dbReference>
<dbReference type="GO" id="GO:0009312">
    <property type="term" value="P:oligosaccharide biosynthetic process"/>
    <property type="evidence" value="ECO:0007669"/>
    <property type="project" value="InterPro"/>
</dbReference>
<evidence type="ECO:0000313" key="28">
    <source>
        <dbReference type="EMBL" id="CAH0559950.1"/>
    </source>
</evidence>
<evidence type="ECO:0000256" key="2">
    <source>
        <dbReference type="ARBA" id="ARBA00004323"/>
    </source>
</evidence>
<dbReference type="Proteomes" id="UP001154078">
    <property type="component" value="Chromosome 7"/>
</dbReference>
<dbReference type="PANTHER" id="PTHR12871">
    <property type="entry name" value="BETA-1,2-N-ACETYLGLUCOSAMINYLTRANSFERASE II"/>
    <property type="match status" value="1"/>
</dbReference>
<keyword evidence="14" id="KW-0472">Membrane</keyword>
<comment type="catalytic activity">
    <reaction evidence="22">
        <text>an N(4)-{beta-D-GlcNAc-(1-&gt;2)-alpha-D-Man-(1-&gt;3)-[alpha-D-Man-(1-&gt;6)]-beta-D-Man-(1-&gt;4)-beta-D-GlcNAc-(1-&gt;4)-beta-D-GlcNAc}-L-asparaginyl-[protein] + UDP-N-acetyl-alpha-D-glucosamine = N(4)-{beta-D-GlcNAc-(1-&gt;2)-alpha-D-Man-(1-&gt;3)-[beta-D-GlcNAc-(1-&gt;2)-alpha-D-Man-(1-&gt;6)]-beta-D-Man-(1-&gt;4)-beta-D-GlcNAc-(1-&gt;4)-beta-D-GlcNAc}-L-asparaginyl-[protein] + UDP + H(+)</text>
        <dbReference type="Rhea" id="RHEA:12941"/>
        <dbReference type="Rhea" id="RHEA-COMP:13526"/>
        <dbReference type="Rhea" id="RHEA-COMP:14369"/>
        <dbReference type="ChEBI" id="CHEBI:15378"/>
        <dbReference type="ChEBI" id="CHEBI:57705"/>
        <dbReference type="ChEBI" id="CHEBI:58223"/>
        <dbReference type="ChEBI" id="CHEBI:60615"/>
        <dbReference type="ChEBI" id="CHEBI:60651"/>
        <dbReference type="EC" id="2.4.1.143"/>
    </reaction>
</comment>
<organism evidence="28 29">
    <name type="scientific">Brassicogethes aeneus</name>
    <name type="common">Rape pollen beetle</name>
    <name type="synonym">Meligethes aeneus</name>
    <dbReference type="NCBI Taxonomy" id="1431903"/>
    <lineage>
        <taxon>Eukaryota</taxon>
        <taxon>Metazoa</taxon>
        <taxon>Ecdysozoa</taxon>
        <taxon>Arthropoda</taxon>
        <taxon>Hexapoda</taxon>
        <taxon>Insecta</taxon>
        <taxon>Pterygota</taxon>
        <taxon>Neoptera</taxon>
        <taxon>Endopterygota</taxon>
        <taxon>Coleoptera</taxon>
        <taxon>Polyphaga</taxon>
        <taxon>Cucujiformia</taxon>
        <taxon>Nitidulidae</taxon>
        <taxon>Meligethinae</taxon>
        <taxon>Brassicogethes</taxon>
    </lineage>
</organism>
<feature type="binding site" evidence="24">
    <location>
        <position position="524"/>
    </location>
    <ligand>
        <name>Mn(2+)</name>
        <dbReference type="ChEBI" id="CHEBI:29035"/>
    </ligand>
</feature>
<evidence type="ECO:0000256" key="18">
    <source>
        <dbReference type="ARBA" id="ARBA00029663"/>
    </source>
</evidence>
<dbReference type="InterPro" id="IPR031959">
    <property type="entry name" value="DUF4779"/>
</dbReference>
<gene>
    <name evidence="28" type="ORF">MELIAE_LOCUS9809</name>
</gene>
<feature type="signal peptide" evidence="27">
    <location>
        <begin position="1"/>
        <end position="19"/>
    </location>
</feature>
<evidence type="ECO:0000256" key="5">
    <source>
        <dbReference type="ARBA" id="ARBA00012613"/>
    </source>
</evidence>
<keyword evidence="8" id="KW-0808">Transferase</keyword>
<dbReference type="Gene3D" id="3.90.550.10">
    <property type="entry name" value="Spore Coat Polysaccharide Biosynthesis Protein SpsA, Chain A"/>
    <property type="match status" value="1"/>
</dbReference>
<evidence type="ECO:0000256" key="19">
    <source>
        <dbReference type="ARBA" id="ARBA00031203"/>
    </source>
</evidence>
<evidence type="ECO:0000256" key="27">
    <source>
        <dbReference type="SAM" id="SignalP"/>
    </source>
</evidence>
<dbReference type="GO" id="GO:0006487">
    <property type="term" value="P:protein N-linked glycosylation"/>
    <property type="evidence" value="ECO:0007669"/>
    <property type="project" value="TreeGrafter"/>
</dbReference>
<evidence type="ECO:0000256" key="15">
    <source>
        <dbReference type="ARBA" id="ARBA00023157"/>
    </source>
</evidence>
<feature type="compositionally biased region" description="Basic residues" evidence="26">
    <location>
        <begin position="156"/>
        <end position="168"/>
    </location>
</feature>
<dbReference type="SUPFAM" id="SSF53448">
    <property type="entry name" value="Nucleotide-diphospho-sugar transferases"/>
    <property type="match status" value="1"/>
</dbReference>
<feature type="region of interest" description="Disordered" evidence="26">
    <location>
        <begin position="35"/>
        <end position="231"/>
    </location>
</feature>
<feature type="compositionally biased region" description="Basic and acidic residues" evidence="26">
    <location>
        <begin position="86"/>
        <end position="109"/>
    </location>
</feature>
<evidence type="ECO:0000313" key="29">
    <source>
        <dbReference type="Proteomes" id="UP001154078"/>
    </source>
</evidence>
<dbReference type="GO" id="GO:0008455">
    <property type="term" value="F:alpha-1,6-mannosylglycoprotein 2-beta-N-acetylglucosaminyltransferase activity"/>
    <property type="evidence" value="ECO:0007669"/>
    <property type="project" value="UniProtKB-EC"/>
</dbReference>
<dbReference type="Pfam" id="PF05060">
    <property type="entry name" value="MGAT2"/>
    <property type="match status" value="1"/>
</dbReference>
<dbReference type="InterPro" id="IPR007754">
    <property type="entry name" value="GlcNAc_II"/>
</dbReference>
<feature type="binding site" evidence="23">
    <location>
        <begin position="385"/>
        <end position="389"/>
    </location>
    <ligand>
        <name>substrate</name>
    </ligand>
</feature>
<evidence type="ECO:0000256" key="22">
    <source>
        <dbReference type="ARBA" id="ARBA00093257"/>
    </source>
</evidence>
<keyword evidence="7" id="KW-0328">Glycosyltransferase</keyword>
<feature type="compositionally biased region" description="Basic residues" evidence="26">
    <location>
        <begin position="65"/>
        <end position="85"/>
    </location>
</feature>
<keyword evidence="15 25" id="KW-1015">Disulfide bond</keyword>
<evidence type="ECO:0000256" key="10">
    <source>
        <dbReference type="ARBA" id="ARBA00022723"/>
    </source>
</evidence>
<evidence type="ECO:0000256" key="4">
    <source>
        <dbReference type="ARBA" id="ARBA00011011"/>
    </source>
</evidence>
<keyword evidence="12" id="KW-1133">Transmembrane helix</keyword>
<comment type="cofactor">
    <cofactor evidence="1 24">
        <name>Mn(2+)</name>
        <dbReference type="ChEBI" id="CHEBI:29035"/>
    </cofactor>
</comment>
<evidence type="ECO:0000256" key="23">
    <source>
        <dbReference type="PIRSR" id="PIRSR607754-1"/>
    </source>
</evidence>
<dbReference type="GO" id="GO:0005795">
    <property type="term" value="C:Golgi stack"/>
    <property type="evidence" value="ECO:0007669"/>
    <property type="project" value="InterPro"/>
</dbReference>
<keyword evidence="9" id="KW-0812">Transmembrane</keyword>
<feature type="compositionally biased region" description="Basic residues" evidence="26">
    <location>
        <begin position="110"/>
        <end position="138"/>
    </location>
</feature>
<keyword evidence="27" id="KW-0732">Signal</keyword>
<keyword evidence="13" id="KW-0333">Golgi apparatus</keyword>
<keyword evidence="16" id="KW-0325">Glycoprotein</keyword>
<keyword evidence="10 24" id="KW-0479">Metal-binding</keyword>
<feature type="compositionally biased region" description="Basic and acidic residues" evidence="26">
    <location>
        <begin position="185"/>
        <end position="231"/>
    </location>
</feature>
<evidence type="ECO:0000256" key="16">
    <source>
        <dbReference type="ARBA" id="ARBA00023180"/>
    </source>
</evidence>
<evidence type="ECO:0000256" key="13">
    <source>
        <dbReference type="ARBA" id="ARBA00023034"/>
    </source>
</evidence>
<feature type="disulfide bond" evidence="25">
    <location>
        <begin position="484"/>
        <end position="507"/>
    </location>
</feature>
<feature type="disulfide bond" evidence="25">
    <location>
        <begin position="489"/>
        <end position="586"/>
    </location>
</feature>
<feature type="binding site" evidence="23">
    <location>
        <position position="310"/>
    </location>
    <ligand>
        <name>substrate</name>
    </ligand>
</feature>
<feature type="chain" id="PRO_5040124951" description="Alpha-1,6-mannosyl-glycoprotein 2-beta-N-acetylglucosaminyltransferase" evidence="27">
    <location>
        <begin position="20"/>
        <end position="591"/>
    </location>
</feature>
<dbReference type="PANTHER" id="PTHR12871:SF0">
    <property type="entry name" value="ALPHA-1,6-MANNOSYL-GLYCOPROTEIN 2-BETA-N-ACETYLGLUCOSAMINYLTRANSFERASE"/>
    <property type="match status" value="1"/>
</dbReference>
<dbReference type="GO" id="GO:0046872">
    <property type="term" value="F:metal ion binding"/>
    <property type="evidence" value="ECO:0007669"/>
    <property type="project" value="UniProtKB-KW"/>
</dbReference>
<feature type="disulfide bond" evidence="25">
    <location>
        <begin position="528"/>
        <end position="536"/>
    </location>
</feature>
<keyword evidence="29" id="KW-1185">Reference proteome</keyword>
<evidence type="ECO:0000256" key="7">
    <source>
        <dbReference type="ARBA" id="ARBA00022676"/>
    </source>
</evidence>
<evidence type="ECO:0000256" key="1">
    <source>
        <dbReference type="ARBA" id="ARBA00001936"/>
    </source>
</evidence>
<dbReference type="InterPro" id="IPR029044">
    <property type="entry name" value="Nucleotide-diphossugar_trans"/>
</dbReference>
<dbReference type="EMBL" id="OV121138">
    <property type="protein sequence ID" value="CAH0559950.1"/>
    <property type="molecule type" value="Genomic_DNA"/>
</dbReference>
<evidence type="ECO:0000256" key="12">
    <source>
        <dbReference type="ARBA" id="ARBA00022989"/>
    </source>
</evidence>
<evidence type="ECO:0000256" key="11">
    <source>
        <dbReference type="ARBA" id="ARBA00022968"/>
    </source>
</evidence>
<feature type="binding site" evidence="24">
    <location>
        <position position="417"/>
    </location>
    <ligand>
        <name>Mn(2+)</name>
        <dbReference type="ChEBI" id="CHEBI:29035"/>
    </ligand>
</feature>
<feature type="binding site" evidence="23">
    <location>
        <begin position="279"/>
        <end position="283"/>
    </location>
    <ligand>
        <name>substrate</name>
    </ligand>
</feature>
<keyword evidence="17 24" id="KW-0464">Manganese</keyword>
<evidence type="ECO:0000256" key="8">
    <source>
        <dbReference type="ARBA" id="ARBA00022679"/>
    </source>
</evidence>
<dbReference type="EC" id="2.4.1.143" evidence="5"/>
<evidence type="ECO:0000256" key="20">
    <source>
        <dbReference type="ARBA" id="ARBA00032552"/>
    </source>
</evidence>
<feature type="compositionally biased region" description="Basic and acidic residues" evidence="26">
    <location>
        <begin position="139"/>
        <end position="155"/>
    </location>
</feature>